<dbReference type="EMBL" id="MG676224">
    <property type="protein sequence ID" value="AVR76033.1"/>
    <property type="molecule type" value="Genomic_DNA"/>
</dbReference>
<protein>
    <submittedName>
        <fullName evidence="1">Uncharacterized protein</fullName>
    </submittedName>
</protein>
<evidence type="ECO:0000313" key="1">
    <source>
        <dbReference type="EMBL" id="AVR76033.1"/>
    </source>
</evidence>
<dbReference type="Proteomes" id="UP000244741">
    <property type="component" value="Segment"/>
</dbReference>
<sequence length="62" mass="7521">MSNGYWILVWEGWGIGLHMINPYLLEDSEGQNWHIYHGEQPTREEIMERHGLTEDDYFKVIW</sequence>
<evidence type="ECO:0000313" key="2">
    <source>
        <dbReference type="Proteomes" id="UP000244741"/>
    </source>
</evidence>
<organism evidence="1 2">
    <name type="scientific">Aeromonas phage AhSzq-1</name>
    <dbReference type="NCBI Taxonomy" id="2138298"/>
    <lineage>
        <taxon>Viruses</taxon>
        <taxon>Duplodnaviria</taxon>
        <taxon>Heunggongvirae</taxon>
        <taxon>Uroviricota</taxon>
        <taxon>Caudoviricetes</taxon>
        <taxon>Demerecviridae</taxon>
        <taxon>Shenzhenvirus</taxon>
        <taxon>Shenzhenvirus AhSzq1</taxon>
    </lineage>
</organism>
<keyword evidence="2" id="KW-1185">Reference proteome</keyword>
<gene>
    <name evidence="1" type="ORF">AhSzq1_140</name>
</gene>
<proteinExistence type="predicted"/>
<accession>A0A2R4ALV0</accession>
<reference evidence="1 2" key="1">
    <citation type="submission" date="2017-12" db="EMBL/GenBank/DDBJ databases">
        <title>Genomic characterization of T5-related Aeromonas hydrophila phages AhSzq-1 and AhSzw-1 and proposal to be two new species.</title>
        <authorList>
            <person name="Chen L."/>
            <person name="Yuan S."/>
            <person name="Ma Y."/>
        </authorList>
    </citation>
    <scope>NUCLEOTIDE SEQUENCE [LARGE SCALE GENOMIC DNA]</scope>
    <source>
        <strain evidence="1">Seawater</strain>
    </source>
</reference>
<name>A0A2R4ALV0_9CAUD</name>